<protein>
    <submittedName>
        <fullName evidence="2">Glycerophosphodiester phosphodiesterase</fullName>
    </submittedName>
</protein>
<dbReference type="GO" id="GO:0006629">
    <property type="term" value="P:lipid metabolic process"/>
    <property type="evidence" value="ECO:0007669"/>
    <property type="project" value="InterPro"/>
</dbReference>
<comment type="caution">
    <text evidence="2">The sequence shown here is derived from an EMBL/GenBank/DDBJ whole genome shotgun (WGS) entry which is preliminary data.</text>
</comment>
<evidence type="ECO:0000313" key="3">
    <source>
        <dbReference type="Proteomes" id="UP000466307"/>
    </source>
</evidence>
<dbReference type="InterPro" id="IPR030395">
    <property type="entry name" value="GP_PDE_dom"/>
</dbReference>
<feature type="domain" description="GP-PDE" evidence="1">
    <location>
        <begin position="66"/>
        <end position="278"/>
    </location>
</feature>
<name>A0A7K3LKF8_9ACTN</name>
<evidence type="ECO:0000313" key="2">
    <source>
        <dbReference type="EMBL" id="NDK88759.1"/>
    </source>
</evidence>
<dbReference type="InterPro" id="IPR017946">
    <property type="entry name" value="PLC-like_Pdiesterase_TIM-brl"/>
</dbReference>
<dbReference type="EMBL" id="JAADZU010000008">
    <property type="protein sequence ID" value="NDK88759.1"/>
    <property type="molecule type" value="Genomic_DNA"/>
</dbReference>
<dbReference type="SUPFAM" id="SSF51695">
    <property type="entry name" value="PLC-like phosphodiesterases"/>
    <property type="match status" value="1"/>
</dbReference>
<reference evidence="2 3" key="1">
    <citation type="submission" date="2020-01" db="EMBL/GenBank/DDBJ databases">
        <title>Investigation of new actinobacteria for the biodesulphurisation of diesel fuel.</title>
        <authorList>
            <person name="Athi Narayanan S.M."/>
        </authorList>
    </citation>
    <scope>NUCLEOTIDE SEQUENCE [LARGE SCALE GENOMIC DNA]</scope>
    <source>
        <strain evidence="2 3">213E</strain>
    </source>
</reference>
<dbReference type="GO" id="GO:0008081">
    <property type="term" value="F:phosphoric diester hydrolase activity"/>
    <property type="evidence" value="ECO:0007669"/>
    <property type="project" value="InterPro"/>
</dbReference>
<dbReference type="Pfam" id="PF03009">
    <property type="entry name" value="GDPD"/>
    <property type="match status" value="1"/>
</dbReference>
<keyword evidence="3" id="KW-1185">Reference proteome</keyword>
<gene>
    <name evidence="2" type="ORF">GYA93_04065</name>
</gene>
<dbReference type="Proteomes" id="UP000466307">
    <property type="component" value="Unassembled WGS sequence"/>
</dbReference>
<sequence>MTRPAPVAIDVDGHRTLLKWHRGRRTATDAPFTPTRIADGLRAGASVEIDLRVHAPDPGGRGHGFVVLHDDLLDHATTGTGPVALATSSQLRRLHLRDNDSRPTTEPVLLLADLAALLADIALGDGAMLQLDFKDDASVLDAGTVANFADAVSPVADAAILSCGDAAAVRILTDAVPALHVGYDPCHHGAIDRVLRWRTYRRFVDDAIAKSPRAEMIYLDKRLVLTAADRGVDLIGAFHRRERAVDVYTVADVDAGSVAIIRRLGALGADQITTDDPQRVVELLG</sequence>
<organism evidence="2 3">
    <name type="scientific">Gordonia desulfuricans</name>
    <dbReference type="NCBI Taxonomy" id="89051"/>
    <lineage>
        <taxon>Bacteria</taxon>
        <taxon>Bacillati</taxon>
        <taxon>Actinomycetota</taxon>
        <taxon>Actinomycetes</taxon>
        <taxon>Mycobacteriales</taxon>
        <taxon>Gordoniaceae</taxon>
        <taxon>Gordonia</taxon>
    </lineage>
</organism>
<proteinExistence type="predicted"/>
<accession>A0A7K3LKF8</accession>
<dbReference type="RefSeq" id="WP_059035951.1">
    <property type="nucleotide sequence ID" value="NZ_JAADZU010000008.1"/>
</dbReference>
<dbReference type="AlphaFoldDB" id="A0A7K3LKF8"/>
<dbReference type="Gene3D" id="3.20.20.190">
    <property type="entry name" value="Phosphatidylinositol (PI) phosphodiesterase"/>
    <property type="match status" value="1"/>
</dbReference>
<evidence type="ECO:0000259" key="1">
    <source>
        <dbReference type="Pfam" id="PF03009"/>
    </source>
</evidence>